<reference evidence="5" key="1">
    <citation type="submission" date="2021-02" db="EMBL/GenBank/DDBJ databases">
        <authorList>
            <person name="Nieuwenhuis M."/>
            <person name="Van De Peppel L.J.J."/>
        </authorList>
    </citation>
    <scope>NUCLEOTIDE SEQUENCE</scope>
    <source>
        <strain evidence="5">D49</strain>
    </source>
</reference>
<dbReference type="AlphaFoldDB" id="A0A9P7K7K7"/>
<keyword evidence="6" id="KW-1185">Reference proteome</keyword>
<evidence type="ECO:0000256" key="3">
    <source>
        <dbReference type="ARBA" id="ARBA00022695"/>
    </source>
</evidence>
<dbReference type="InterPro" id="IPR016135">
    <property type="entry name" value="UBQ-conjugating_enzyme/RWD"/>
</dbReference>
<evidence type="ECO:0000256" key="2">
    <source>
        <dbReference type="ARBA" id="ARBA00022679"/>
    </source>
</evidence>
<keyword evidence="1" id="KW-0328">Glycosyltransferase</keyword>
<dbReference type="GO" id="GO:0016757">
    <property type="term" value="F:glycosyltransferase activity"/>
    <property type="evidence" value="ECO:0007669"/>
    <property type="project" value="UniProtKB-KW"/>
</dbReference>
<organism evidence="5 6">
    <name type="scientific">Sphagnurus paluster</name>
    <dbReference type="NCBI Taxonomy" id="117069"/>
    <lineage>
        <taxon>Eukaryota</taxon>
        <taxon>Fungi</taxon>
        <taxon>Dikarya</taxon>
        <taxon>Basidiomycota</taxon>
        <taxon>Agaricomycotina</taxon>
        <taxon>Agaricomycetes</taxon>
        <taxon>Agaricomycetidae</taxon>
        <taxon>Agaricales</taxon>
        <taxon>Tricholomatineae</taxon>
        <taxon>Lyophyllaceae</taxon>
        <taxon>Sphagnurus</taxon>
    </lineage>
</organism>
<evidence type="ECO:0000313" key="6">
    <source>
        <dbReference type="Proteomes" id="UP000717328"/>
    </source>
</evidence>
<comment type="caution">
    <text evidence="5">The sequence shown here is derived from an EMBL/GenBank/DDBJ whole genome shotgun (WGS) entry which is preliminary data.</text>
</comment>
<keyword evidence="2" id="KW-0808">Transferase</keyword>
<sequence>MGALIKANKHANGIKGSWQSQEIDMDDEDSAADYEAFDQYDELENINLTKLDFHKLQLNFIDTVASGYRPGLLHFADDDFAISISLPVITLAKSIPPRALMAWDRCLLSRSQHLTLLISGFRGVYPPLDSTGAYTSIAQRCGSSLTFKVGLTRKYKPGKEYAKDAGRTFGLIISEAEDELLLQTEKALDDIEPEYDAQYFVEPVSTLSQESEEDDASFDRFSLSSSLESLLDHGFLKIVQLRRKFGLGWPGAEYLFSEMEKTQIGEQMLFDTQRKKIIASDQEETLLRRTNNLPHDPLSGGEEVNIALAAFSYLIRRLSVSQSTMKKWFHAEHSIQLCPRYCIVCHNKLDTDFEALKPYVCESKLCAYQYYSLNRGPSLEYEIVHNPKTVDLLVSIAHSAASEQAIDEPLPIGMGLRVPLPDQSKFPDVLSQAASSPLLVNTTSIPTTSSIVKGSDGLCDFDDLTLPMMRYTITQLIDSLPSIEDMKKHLERKVKAGKTKPKLKDLDPNILPAAWSILRCVGSPDAEAKFRASVMSAQKDNANARIYPSLYIIRHGLWYKTIANGRAYGNGVYLAKEGTLSMGTYAHAGRSTWRKSKLCPTNCVALAEIVNRPNEFVSQAPHFVIKDTHWIICRYLLVKGNIEGHLDTILPPSQNSAAQALIPLVKLDPAHPITLNSKRIEIPEPSYQIDALLKARSEEYQEEENDEEDMRVFDVKYVSNVVDEELDDMDVDVDFYEDEDYIISHLSTRQSDGKAAKKLPPLENDWKHDSSWVLKIVENLMPPPSEASPSATMAVQKELKAMLKEQEGAKSLKELGWYMPPDLVGDNLFQWIVEMHSFDEDLPIARDLKARHVHI</sequence>
<name>A0A9P7K7K7_9AGAR</name>
<reference evidence="5" key="2">
    <citation type="submission" date="2021-10" db="EMBL/GenBank/DDBJ databases">
        <title>Phylogenomics reveals ancestral predisposition of the termite-cultivated fungus Termitomyces towards a domesticated lifestyle.</title>
        <authorList>
            <person name="Auxier B."/>
            <person name="Grum-Grzhimaylo A."/>
            <person name="Cardenas M.E."/>
            <person name="Lodge J.D."/>
            <person name="Laessoe T."/>
            <person name="Pedersen O."/>
            <person name="Smith M.E."/>
            <person name="Kuyper T.W."/>
            <person name="Franco-Molano E.A."/>
            <person name="Baroni T.J."/>
            <person name="Aanen D.K."/>
        </authorList>
    </citation>
    <scope>NUCLEOTIDE SEQUENCE</scope>
    <source>
        <strain evidence="5">D49</strain>
    </source>
</reference>
<keyword evidence="4" id="KW-0520">NAD</keyword>
<dbReference type="OrthoDB" id="109543at2759"/>
<keyword evidence="3" id="KW-0548">Nucleotidyltransferase</keyword>
<protein>
    <submittedName>
        <fullName evidence="5">Uncharacterized protein</fullName>
    </submittedName>
</protein>
<dbReference type="InterPro" id="IPR051838">
    <property type="entry name" value="ARTD_PARP"/>
</dbReference>
<gene>
    <name evidence="5" type="ORF">H0H81_005313</name>
</gene>
<accession>A0A9P7K7K7</accession>
<evidence type="ECO:0000256" key="1">
    <source>
        <dbReference type="ARBA" id="ARBA00022676"/>
    </source>
</evidence>
<evidence type="ECO:0000256" key="4">
    <source>
        <dbReference type="ARBA" id="ARBA00023027"/>
    </source>
</evidence>
<proteinExistence type="predicted"/>
<dbReference type="EMBL" id="JABCKI010005727">
    <property type="protein sequence ID" value="KAG5639239.1"/>
    <property type="molecule type" value="Genomic_DNA"/>
</dbReference>
<dbReference type="Proteomes" id="UP000717328">
    <property type="component" value="Unassembled WGS sequence"/>
</dbReference>
<evidence type="ECO:0000313" key="5">
    <source>
        <dbReference type="EMBL" id="KAG5639239.1"/>
    </source>
</evidence>
<dbReference type="SUPFAM" id="SSF56399">
    <property type="entry name" value="ADP-ribosylation"/>
    <property type="match status" value="1"/>
</dbReference>
<dbReference type="Gene3D" id="3.10.110.10">
    <property type="entry name" value="Ubiquitin Conjugating Enzyme"/>
    <property type="match status" value="1"/>
</dbReference>
<dbReference type="PANTHER" id="PTHR21328">
    <property type="entry name" value="POLY ADP-RIBOSE POLYMERASE FAMILY, MEMBER PARP"/>
    <property type="match status" value="1"/>
</dbReference>
<dbReference type="GO" id="GO:0016779">
    <property type="term" value="F:nucleotidyltransferase activity"/>
    <property type="evidence" value="ECO:0007669"/>
    <property type="project" value="UniProtKB-KW"/>
</dbReference>